<keyword evidence="6" id="KW-0067">ATP-binding</keyword>
<dbReference type="Pfam" id="PF00288">
    <property type="entry name" value="GHMP_kinases_N"/>
    <property type="match status" value="1"/>
</dbReference>
<accession>A0A1L6RBH7</accession>
<dbReference type="STRING" id="1631871.FOL01_0979"/>
<keyword evidence="5 9" id="KW-0418">Kinase</keyword>
<dbReference type="Gene3D" id="3.30.230.10">
    <property type="match status" value="1"/>
</dbReference>
<organism evidence="9 10">
    <name type="scientific">Weissella jogaejeotgali</name>
    <dbReference type="NCBI Taxonomy" id="1631871"/>
    <lineage>
        <taxon>Bacteria</taxon>
        <taxon>Bacillati</taxon>
        <taxon>Bacillota</taxon>
        <taxon>Bacilli</taxon>
        <taxon>Lactobacillales</taxon>
        <taxon>Lactobacillaceae</taxon>
        <taxon>Weissella</taxon>
    </lineage>
</organism>
<keyword evidence="10" id="KW-1185">Reference proteome</keyword>
<keyword evidence="3" id="KW-0808">Transferase</keyword>
<dbReference type="Pfam" id="PF08544">
    <property type="entry name" value="GHMP_kinases_C"/>
    <property type="match status" value="1"/>
</dbReference>
<reference evidence="9 10" key="1">
    <citation type="submission" date="2016-02" db="EMBL/GenBank/DDBJ databases">
        <title>Complete Genome Sequence of Weissella jogaejeotgali FOL01.</title>
        <authorList>
            <person name="Lee J.-H."/>
            <person name="Ku H.-J."/>
        </authorList>
    </citation>
    <scope>NUCLEOTIDE SEQUENCE [LARGE SCALE GENOMIC DNA]</scope>
    <source>
        <strain evidence="9 10">FOL01</strain>
    </source>
</reference>
<dbReference type="InterPro" id="IPR036554">
    <property type="entry name" value="GHMP_kinase_C_sf"/>
</dbReference>
<gene>
    <name evidence="9" type="ORF">FOL01_0979</name>
</gene>
<keyword evidence="4" id="KW-0547">Nucleotide-binding</keyword>
<protein>
    <recommendedName>
        <fullName evidence="2">phosphomevalonate kinase</fullName>
        <ecNumber evidence="2">2.7.4.2</ecNumber>
    </recommendedName>
</protein>
<evidence type="ECO:0000313" key="10">
    <source>
        <dbReference type="Proteomes" id="UP000185473"/>
    </source>
</evidence>
<evidence type="ECO:0000256" key="5">
    <source>
        <dbReference type="ARBA" id="ARBA00022777"/>
    </source>
</evidence>
<dbReference type="InterPro" id="IPR014721">
    <property type="entry name" value="Ribsml_uS5_D2-typ_fold_subgr"/>
</dbReference>
<feature type="domain" description="GHMP kinase N-terminal" evidence="7">
    <location>
        <begin position="75"/>
        <end position="170"/>
    </location>
</feature>
<dbReference type="InterPro" id="IPR035102">
    <property type="entry name" value="Phosphomevalonate_kinase"/>
</dbReference>
<name>A0A1L6RBH7_9LACO</name>
<dbReference type="KEGG" id="wjo:FOL01_0979"/>
<dbReference type="GO" id="GO:0019287">
    <property type="term" value="P:isopentenyl diphosphate biosynthetic process, mevalonate pathway"/>
    <property type="evidence" value="ECO:0007669"/>
    <property type="project" value="UniProtKB-UniPathway"/>
</dbReference>
<sequence length="355" mass="39167">MIATAQAPGKLYLAGEYAITLPNQSAIVFAVDKYVTATVEALDIQEIQLNSDHLGKFTVSVEQLEQVSCPDDWELVVRTIQVLYKCHMNDVKNLSGIKVTLTSDLTFEGKKLGLGSSAAVVMSIIKAFHKLFDISMTKEQQFKLGAIIMLSLPHFDKGSMGDIAVATYGGIIAYRKFDDNFVKQLLQQHTDYQTIVNTSWPYLEVKQLTWPSEWQLLVGWTGEAADTQKLLNEVSSEEKAKAKEMLALNTKDVIAEISLGISNKDYSLIDANIFYNLTFLMDYTQRVGINYLTENLSNAIFTATLVGIPAKVSGAGGGDNVIAVTDDAEKADQLRQNWRDEGIIPLPLKIASLGE</sequence>
<dbReference type="GO" id="GO:0005524">
    <property type="term" value="F:ATP binding"/>
    <property type="evidence" value="ECO:0007669"/>
    <property type="project" value="UniProtKB-KW"/>
</dbReference>
<evidence type="ECO:0000259" key="7">
    <source>
        <dbReference type="Pfam" id="PF00288"/>
    </source>
</evidence>
<dbReference type="AlphaFoldDB" id="A0A1L6RBH7"/>
<dbReference type="Gene3D" id="3.30.70.890">
    <property type="entry name" value="GHMP kinase, C-terminal domain"/>
    <property type="match status" value="1"/>
</dbReference>
<dbReference type="InterPro" id="IPR013750">
    <property type="entry name" value="GHMP_kinase_C_dom"/>
</dbReference>
<dbReference type="PANTHER" id="PTHR31814">
    <property type="match status" value="1"/>
</dbReference>
<dbReference type="InterPro" id="IPR005917">
    <property type="entry name" value="Pmev_kinase_bact"/>
</dbReference>
<feature type="domain" description="GHMP kinase C-terminal" evidence="8">
    <location>
        <begin position="291"/>
        <end position="342"/>
    </location>
</feature>
<evidence type="ECO:0000256" key="3">
    <source>
        <dbReference type="ARBA" id="ARBA00022679"/>
    </source>
</evidence>
<dbReference type="EC" id="2.7.4.2" evidence="2"/>
<dbReference type="InterPro" id="IPR020568">
    <property type="entry name" value="Ribosomal_Su5_D2-typ_SF"/>
</dbReference>
<dbReference type="Proteomes" id="UP000185473">
    <property type="component" value="Chromosome"/>
</dbReference>
<dbReference type="SUPFAM" id="SSF54211">
    <property type="entry name" value="Ribosomal protein S5 domain 2-like"/>
    <property type="match status" value="1"/>
</dbReference>
<evidence type="ECO:0000256" key="4">
    <source>
        <dbReference type="ARBA" id="ARBA00022741"/>
    </source>
</evidence>
<evidence type="ECO:0000313" key="9">
    <source>
        <dbReference type="EMBL" id="APS41838.1"/>
    </source>
</evidence>
<dbReference type="EMBL" id="CP014332">
    <property type="protein sequence ID" value="APS41838.1"/>
    <property type="molecule type" value="Genomic_DNA"/>
</dbReference>
<dbReference type="RefSeq" id="WP_083603441.1">
    <property type="nucleotide sequence ID" value="NZ_CP014332.1"/>
</dbReference>
<evidence type="ECO:0000256" key="1">
    <source>
        <dbReference type="ARBA" id="ARBA00005017"/>
    </source>
</evidence>
<evidence type="ECO:0000256" key="2">
    <source>
        <dbReference type="ARBA" id="ARBA00012958"/>
    </source>
</evidence>
<comment type="pathway">
    <text evidence="1">Isoprenoid biosynthesis; isopentenyl diphosphate biosynthesis via mevalonate pathway; isopentenyl diphosphate from (R)-mevalonate: step 2/3.</text>
</comment>
<proteinExistence type="predicted"/>
<dbReference type="InterPro" id="IPR006204">
    <property type="entry name" value="GHMP_kinase_N_dom"/>
</dbReference>
<dbReference type="OrthoDB" id="1522677at2"/>
<dbReference type="UniPathway" id="UPA00057">
    <property type="reaction ID" value="UER00099"/>
</dbReference>
<evidence type="ECO:0000256" key="6">
    <source>
        <dbReference type="ARBA" id="ARBA00022840"/>
    </source>
</evidence>
<dbReference type="GO" id="GO:0004631">
    <property type="term" value="F:phosphomevalonate kinase activity"/>
    <property type="evidence" value="ECO:0007669"/>
    <property type="project" value="UniProtKB-EC"/>
</dbReference>
<evidence type="ECO:0000259" key="8">
    <source>
        <dbReference type="Pfam" id="PF08544"/>
    </source>
</evidence>
<dbReference type="PANTHER" id="PTHR31814:SF2">
    <property type="entry name" value="PHOSPHOMEVALONATE KINASE"/>
    <property type="match status" value="1"/>
</dbReference>
<dbReference type="NCBIfam" id="TIGR01220">
    <property type="entry name" value="Pmev_kin_Gr_pos"/>
    <property type="match status" value="1"/>
</dbReference>
<dbReference type="SUPFAM" id="SSF55060">
    <property type="entry name" value="GHMP Kinase, C-terminal domain"/>
    <property type="match status" value="1"/>
</dbReference>